<protein>
    <recommendedName>
        <fullName evidence="4">Antitoxin</fullName>
    </recommendedName>
</protein>
<sequence>MSNNPQKFNGGEYVDKARDAARDNPDKARSAIDKVQEAANRRTGGKFGSLIEKAGDFVEDKLGLPAETKDEPRADPKADSSAEPKAEPTPEPQAEPAQPEGQSDSTGPGKLPG</sequence>
<proteinExistence type="predicted"/>
<dbReference type="Pfam" id="PF14013">
    <property type="entry name" value="MT0933_antitox"/>
    <property type="match status" value="1"/>
</dbReference>
<gene>
    <name evidence="2" type="ORF">EXU32_02905</name>
</gene>
<dbReference type="Proteomes" id="UP000290408">
    <property type="component" value="Chromosome"/>
</dbReference>
<dbReference type="KEGG" id="jli:EXU32_02905"/>
<evidence type="ECO:0000313" key="3">
    <source>
        <dbReference type="Proteomes" id="UP000290408"/>
    </source>
</evidence>
<feature type="region of interest" description="Disordered" evidence="1">
    <location>
        <begin position="1"/>
        <end position="113"/>
    </location>
</feature>
<organism evidence="2 3">
    <name type="scientific">Janibacter limosus</name>
    <dbReference type="NCBI Taxonomy" id="53458"/>
    <lineage>
        <taxon>Bacteria</taxon>
        <taxon>Bacillati</taxon>
        <taxon>Actinomycetota</taxon>
        <taxon>Actinomycetes</taxon>
        <taxon>Micrococcales</taxon>
        <taxon>Intrasporangiaceae</taxon>
        <taxon>Janibacter</taxon>
    </lineage>
</organism>
<dbReference type="OrthoDB" id="4843846at2"/>
<evidence type="ECO:0000313" key="2">
    <source>
        <dbReference type="EMBL" id="QBF45309.1"/>
    </source>
</evidence>
<evidence type="ECO:0008006" key="4">
    <source>
        <dbReference type="Google" id="ProtNLM"/>
    </source>
</evidence>
<feature type="compositionally biased region" description="Basic and acidic residues" evidence="1">
    <location>
        <begin position="13"/>
        <end position="40"/>
    </location>
</feature>
<accession>A0A4P6MQT9</accession>
<dbReference type="AlphaFoldDB" id="A0A4P6MQT9"/>
<dbReference type="InterPro" id="IPR028037">
    <property type="entry name" value="Antitoxin_Rv0909/MT0933"/>
</dbReference>
<evidence type="ECO:0000256" key="1">
    <source>
        <dbReference type="SAM" id="MobiDB-lite"/>
    </source>
</evidence>
<reference evidence="2 3" key="1">
    <citation type="submission" date="2019-02" db="EMBL/GenBank/DDBJ databases">
        <title>Genomic data mining of an Antarctic deep-sea actinobacterium, Janibacterlimosus P3-3-X1.</title>
        <authorList>
            <person name="Liao L."/>
            <person name="Chen B."/>
        </authorList>
    </citation>
    <scope>NUCLEOTIDE SEQUENCE [LARGE SCALE GENOMIC DNA]</scope>
    <source>
        <strain evidence="2 3">P3-3-X1</strain>
    </source>
</reference>
<dbReference type="EMBL" id="CP036164">
    <property type="protein sequence ID" value="QBF45309.1"/>
    <property type="molecule type" value="Genomic_DNA"/>
</dbReference>
<keyword evidence="3" id="KW-1185">Reference proteome</keyword>
<feature type="compositionally biased region" description="Basic and acidic residues" evidence="1">
    <location>
        <begin position="53"/>
        <end position="88"/>
    </location>
</feature>
<name>A0A4P6MQT9_9MICO</name>
<dbReference type="RefSeq" id="WP_130628549.1">
    <property type="nucleotide sequence ID" value="NZ_CP036164.1"/>
</dbReference>